<dbReference type="PROSITE" id="PS00892">
    <property type="entry name" value="HIT_1"/>
    <property type="match status" value="1"/>
</dbReference>
<evidence type="ECO:0000313" key="5">
    <source>
        <dbReference type="EMBL" id="SDE94253.1"/>
    </source>
</evidence>
<dbReference type="PROSITE" id="PS51084">
    <property type="entry name" value="HIT_2"/>
    <property type="match status" value="1"/>
</dbReference>
<dbReference type="RefSeq" id="WP_092688286.1">
    <property type="nucleotide sequence ID" value="NZ_FNBK01000002.1"/>
</dbReference>
<evidence type="ECO:0000256" key="2">
    <source>
        <dbReference type="PIRSR" id="PIRSR601310-3"/>
    </source>
</evidence>
<dbReference type="InterPro" id="IPR036265">
    <property type="entry name" value="HIT-like_sf"/>
</dbReference>
<dbReference type="EMBL" id="FNBK01000002">
    <property type="protein sequence ID" value="SDE94253.1"/>
    <property type="molecule type" value="Genomic_DNA"/>
</dbReference>
<evidence type="ECO:0000256" key="1">
    <source>
        <dbReference type="PIRSR" id="PIRSR601310-1"/>
    </source>
</evidence>
<keyword evidence="5" id="KW-0378">Hydrolase</keyword>
<reference evidence="6" key="1">
    <citation type="submission" date="2016-10" db="EMBL/GenBank/DDBJ databases">
        <authorList>
            <person name="Varghese N."/>
            <person name="Submissions S."/>
        </authorList>
    </citation>
    <scope>NUCLEOTIDE SEQUENCE [LARGE SCALE GENOMIC DNA]</scope>
    <source>
        <strain evidence="6">IBRC-M 10760</strain>
    </source>
</reference>
<protein>
    <submittedName>
        <fullName evidence="5">Diadenosine tetraphosphate (Ap4A) hydrolase</fullName>
    </submittedName>
</protein>
<accession>A0A1G7H1R8</accession>
<dbReference type="AlphaFoldDB" id="A0A1G7H1R8"/>
<dbReference type="Gene3D" id="3.30.428.10">
    <property type="entry name" value="HIT-like"/>
    <property type="match status" value="1"/>
</dbReference>
<feature type="short sequence motif" description="Histidine triad motif" evidence="2 3">
    <location>
        <begin position="99"/>
        <end position="103"/>
    </location>
</feature>
<dbReference type="GO" id="GO:0009117">
    <property type="term" value="P:nucleotide metabolic process"/>
    <property type="evidence" value="ECO:0007669"/>
    <property type="project" value="TreeGrafter"/>
</dbReference>
<keyword evidence="6" id="KW-1185">Reference proteome</keyword>
<name>A0A1G7H1R8_9EURY</name>
<dbReference type="PRINTS" id="PR00332">
    <property type="entry name" value="HISTRIAD"/>
</dbReference>
<evidence type="ECO:0000256" key="3">
    <source>
        <dbReference type="PROSITE-ProRule" id="PRU00464"/>
    </source>
</evidence>
<gene>
    <name evidence="5" type="ORF">SAMN05216218_102286</name>
</gene>
<dbReference type="SUPFAM" id="SSF54197">
    <property type="entry name" value="HIT-like"/>
    <property type="match status" value="1"/>
</dbReference>
<dbReference type="InterPro" id="IPR011146">
    <property type="entry name" value="HIT-like"/>
</dbReference>
<dbReference type="PANTHER" id="PTHR46648:SF1">
    <property type="entry name" value="ADENOSINE 5'-MONOPHOSPHORAMIDASE HNT1"/>
    <property type="match status" value="1"/>
</dbReference>
<organism evidence="5 6">
    <name type="scientific">Halorientalis regularis</name>
    <dbReference type="NCBI Taxonomy" id="660518"/>
    <lineage>
        <taxon>Archaea</taxon>
        <taxon>Methanobacteriati</taxon>
        <taxon>Methanobacteriota</taxon>
        <taxon>Stenosarchaea group</taxon>
        <taxon>Halobacteria</taxon>
        <taxon>Halobacteriales</taxon>
        <taxon>Haloarculaceae</taxon>
        <taxon>Halorientalis</taxon>
    </lineage>
</organism>
<dbReference type="Pfam" id="PF01230">
    <property type="entry name" value="HIT"/>
    <property type="match status" value="1"/>
</dbReference>
<dbReference type="GO" id="GO:0016787">
    <property type="term" value="F:hydrolase activity"/>
    <property type="evidence" value="ECO:0007669"/>
    <property type="project" value="UniProtKB-KW"/>
</dbReference>
<proteinExistence type="predicted"/>
<dbReference type="PANTHER" id="PTHR46648">
    <property type="entry name" value="HIT FAMILY PROTEIN 1"/>
    <property type="match status" value="1"/>
</dbReference>
<dbReference type="InterPro" id="IPR019808">
    <property type="entry name" value="Histidine_triad_CS"/>
</dbReference>
<dbReference type="InterPro" id="IPR001310">
    <property type="entry name" value="Histidine_triad_HIT"/>
</dbReference>
<feature type="domain" description="HIT" evidence="4">
    <location>
        <begin position="6"/>
        <end position="114"/>
    </location>
</feature>
<sequence length="138" mass="14376">MPDDCPFCAIVAGDAPASVVHETDETLAFLDIAPVTEGHALVIPKAHSAGLDGLDPDTGGRLFRVGQEIAAAVRASSVPTEGITLFLADGAVAGQEVFHVHLHVIPRTADDSVTLGFERSEPGRERLDELADAVAAEL</sequence>
<evidence type="ECO:0000259" key="4">
    <source>
        <dbReference type="PROSITE" id="PS51084"/>
    </source>
</evidence>
<evidence type="ECO:0000313" key="6">
    <source>
        <dbReference type="Proteomes" id="UP000199076"/>
    </source>
</evidence>
<dbReference type="STRING" id="660518.SAMN05216218_102286"/>
<dbReference type="OrthoDB" id="26806at2157"/>
<dbReference type="Proteomes" id="UP000199076">
    <property type="component" value="Unassembled WGS sequence"/>
</dbReference>
<feature type="active site" description="Tele-AMP-histidine intermediate" evidence="1">
    <location>
        <position position="101"/>
    </location>
</feature>